<keyword evidence="4" id="KW-0808">Transferase</keyword>
<dbReference type="InterPro" id="IPR000014">
    <property type="entry name" value="PAS"/>
</dbReference>
<sequence length="356" mass="40210">MSEESRGLTELSAEQYRTLIEETSDIISVVDEDGTVLYQSPNSEHVKGWSRKELLGENILDYIHPDDRERVTDAFRALSNGDDVEEEVEFRLEQKNGEWIWLATTGTVPDPDSPIDGYITTSRNITERKETEQKLKSQRDDLELLNQVVRHDIRNDLQVVSTYAELLEEHVDEAGQKHLERLKESNEQAAELTITARDLTDVILRSEVELEPVPLKSVIDSEISEIQPAHADATFTVDQSLTELSVLADEMLNTVFRNLLKNAVQHNDKEQPEVRITAEEDGDTVLVRVRDNGPGVPDSQKETIFGKEEKGLESEGTGIGLYLVREIVTGYGGEIWVEDPEDRNDGAVFVLELERA</sequence>
<dbReference type="CDD" id="cd00130">
    <property type="entry name" value="PAS"/>
    <property type="match status" value="1"/>
</dbReference>
<keyword evidence="5" id="KW-0418">Kinase</keyword>
<evidence type="ECO:0000313" key="9">
    <source>
        <dbReference type="EMBL" id="MXR52455.1"/>
    </source>
</evidence>
<dbReference type="InterPro" id="IPR036890">
    <property type="entry name" value="HATPase_C_sf"/>
</dbReference>
<dbReference type="InterPro" id="IPR052162">
    <property type="entry name" value="Sensor_kinase/Photoreceptor"/>
</dbReference>
<evidence type="ECO:0000313" key="10">
    <source>
        <dbReference type="Proteomes" id="UP000466535"/>
    </source>
</evidence>
<dbReference type="Pfam" id="PF08447">
    <property type="entry name" value="PAS_3"/>
    <property type="match status" value="1"/>
</dbReference>
<dbReference type="InterPro" id="IPR003661">
    <property type="entry name" value="HisK_dim/P_dom"/>
</dbReference>
<dbReference type="PANTHER" id="PTHR43304:SF1">
    <property type="entry name" value="PAC DOMAIN-CONTAINING PROTEIN"/>
    <property type="match status" value="1"/>
</dbReference>
<feature type="domain" description="PAC" evidence="8">
    <location>
        <begin position="86"/>
        <end position="137"/>
    </location>
</feature>
<keyword evidence="10" id="KW-1185">Reference proteome</keyword>
<dbReference type="OrthoDB" id="3369at2157"/>
<proteinExistence type="predicted"/>
<dbReference type="PROSITE" id="PS50112">
    <property type="entry name" value="PAS"/>
    <property type="match status" value="1"/>
</dbReference>
<evidence type="ECO:0000256" key="2">
    <source>
        <dbReference type="ARBA" id="ARBA00012438"/>
    </source>
</evidence>
<dbReference type="Gene3D" id="3.30.565.10">
    <property type="entry name" value="Histidine kinase-like ATPase, C-terminal domain"/>
    <property type="match status" value="1"/>
</dbReference>
<dbReference type="Proteomes" id="UP000466535">
    <property type="component" value="Unassembled WGS sequence"/>
</dbReference>
<dbReference type="CDD" id="cd00082">
    <property type="entry name" value="HisKA"/>
    <property type="match status" value="1"/>
</dbReference>
<feature type="domain" description="PAS" evidence="7">
    <location>
        <begin position="12"/>
        <end position="82"/>
    </location>
</feature>
<dbReference type="AlphaFoldDB" id="A0A6B0T341"/>
<reference evidence="9 10" key="1">
    <citation type="submission" date="2019-12" db="EMBL/GenBank/DDBJ databases">
        <title>Isolation and characterization of three novel carbon monoxide-oxidizing members of Halobacteria from salione crusts and soils.</title>
        <authorList>
            <person name="Myers M.R."/>
            <person name="King G.M."/>
        </authorList>
    </citation>
    <scope>NUCLEOTIDE SEQUENCE [LARGE SCALE GENOMIC DNA]</scope>
    <source>
        <strain evidence="9 10">WSH3</strain>
    </source>
</reference>
<dbReference type="GO" id="GO:0000155">
    <property type="term" value="F:phosphorelay sensor kinase activity"/>
    <property type="evidence" value="ECO:0007669"/>
    <property type="project" value="InterPro"/>
</dbReference>
<evidence type="ECO:0000256" key="3">
    <source>
        <dbReference type="ARBA" id="ARBA00022553"/>
    </source>
</evidence>
<dbReference type="InterPro" id="IPR005467">
    <property type="entry name" value="His_kinase_dom"/>
</dbReference>
<protein>
    <recommendedName>
        <fullName evidence="2">histidine kinase</fullName>
        <ecNumber evidence="2">2.7.13.3</ecNumber>
    </recommendedName>
</protein>
<evidence type="ECO:0000259" key="6">
    <source>
        <dbReference type="PROSITE" id="PS50109"/>
    </source>
</evidence>
<dbReference type="InterPro" id="IPR013655">
    <property type="entry name" value="PAS_fold_3"/>
</dbReference>
<dbReference type="Gene3D" id="3.30.450.20">
    <property type="entry name" value="PAS domain"/>
    <property type="match status" value="1"/>
</dbReference>
<organism evidence="9 10">
    <name type="scientific">Halovenus carboxidivorans</name>
    <dbReference type="NCBI Taxonomy" id="2692199"/>
    <lineage>
        <taxon>Archaea</taxon>
        <taxon>Methanobacteriati</taxon>
        <taxon>Methanobacteriota</taxon>
        <taxon>Stenosarchaea group</taxon>
        <taxon>Halobacteria</taxon>
        <taxon>Halobacteriales</taxon>
        <taxon>Haloarculaceae</taxon>
        <taxon>Halovenus</taxon>
    </lineage>
</organism>
<evidence type="ECO:0000256" key="4">
    <source>
        <dbReference type="ARBA" id="ARBA00022679"/>
    </source>
</evidence>
<dbReference type="InterPro" id="IPR000700">
    <property type="entry name" value="PAS-assoc_C"/>
</dbReference>
<dbReference type="SUPFAM" id="SSF55785">
    <property type="entry name" value="PYP-like sensor domain (PAS domain)"/>
    <property type="match status" value="1"/>
</dbReference>
<gene>
    <name evidence="9" type="ORF">GRX03_12670</name>
</gene>
<dbReference type="InterPro" id="IPR003594">
    <property type="entry name" value="HATPase_dom"/>
</dbReference>
<accession>A0A6B0T341</accession>
<dbReference type="SMART" id="SM00387">
    <property type="entry name" value="HATPase_c"/>
    <property type="match status" value="1"/>
</dbReference>
<dbReference type="InterPro" id="IPR004358">
    <property type="entry name" value="Sig_transdc_His_kin-like_C"/>
</dbReference>
<name>A0A6B0T341_9EURY</name>
<comment type="caution">
    <text evidence="9">The sequence shown here is derived from an EMBL/GenBank/DDBJ whole genome shotgun (WGS) entry which is preliminary data.</text>
</comment>
<dbReference type="SMART" id="SM00091">
    <property type="entry name" value="PAS"/>
    <property type="match status" value="1"/>
</dbReference>
<feature type="domain" description="Histidine kinase" evidence="6">
    <location>
        <begin position="148"/>
        <end position="356"/>
    </location>
</feature>
<comment type="catalytic activity">
    <reaction evidence="1">
        <text>ATP + protein L-histidine = ADP + protein N-phospho-L-histidine.</text>
        <dbReference type="EC" id="2.7.13.3"/>
    </reaction>
</comment>
<dbReference type="PANTHER" id="PTHR43304">
    <property type="entry name" value="PHYTOCHROME-LIKE PROTEIN CPH1"/>
    <property type="match status" value="1"/>
</dbReference>
<dbReference type="PROSITE" id="PS50113">
    <property type="entry name" value="PAC"/>
    <property type="match status" value="1"/>
</dbReference>
<dbReference type="NCBIfam" id="TIGR00229">
    <property type="entry name" value="sensory_box"/>
    <property type="match status" value="1"/>
</dbReference>
<dbReference type="PRINTS" id="PR00344">
    <property type="entry name" value="BCTRLSENSOR"/>
</dbReference>
<dbReference type="InterPro" id="IPR035965">
    <property type="entry name" value="PAS-like_dom_sf"/>
</dbReference>
<dbReference type="RefSeq" id="WP_159764591.1">
    <property type="nucleotide sequence ID" value="NZ_WUUT01000005.1"/>
</dbReference>
<evidence type="ECO:0000256" key="1">
    <source>
        <dbReference type="ARBA" id="ARBA00000085"/>
    </source>
</evidence>
<evidence type="ECO:0000259" key="7">
    <source>
        <dbReference type="PROSITE" id="PS50112"/>
    </source>
</evidence>
<dbReference type="EMBL" id="WUUT01000005">
    <property type="protein sequence ID" value="MXR52455.1"/>
    <property type="molecule type" value="Genomic_DNA"/>
</dbReference>
<evidence type="ECO:0000259" key="8">
    <source>
        <dbReference type="PROSITE" id="PS50113"/>
    </source>
</evidence>
<dbReference type="Pfam" id="PF00512">
    <property type="entry name" value="HisKA"/>
    <property type="match status" value="1"/>
</dbReference>
<dbReference type="PROSITE" id="PS50109">
    <property type="entry name" value="HIS_KIN"/>
    <property type="match status" value="1"/>
</dbReference>
<dbReference type="Pfam" id="PF02518">
    <property type="entry name" value="HATPase_c"/>
    <property type="match status" value="1"/>
</dbReference>
<dbReference type="EC" id="2.7.13.3" evidence="2"/>
<evidence type="ECO:0000256" key="5">
    <source>
        <dbReference type="ARBA" id="ARBA00022777"/>
    </source>
</evidence>
<keyword evidence="3" id="KW-0597">Phosphoprotein</keyword>
<dbReference type="SUPFAM" id="SSF55874">
    <property type="entry name" value="ATPase domain of HSP90 chaperone/DNA topoisomerase II/histidine kinase"/>
    <property type="match status" value="1"/>
</dbReference>